<comment type="caution">
    <text evidence="1">The sequence shown here is derived from an EMBL/GenBank/DDBJ whole genome shotgun (WGS) entry which is preliminary data.</text>
</comment>
<dbReference type="AlphaFoldDB" id="A0A4U8V013"/>
<reference evidence="1 2" key="1">
    <citation type="journal article" date="2015" name="Genome Biol.">
        <title>Comparative genomics of Steinernema reveals deeply conserved gene regulatory networks.</title>
        <authorList>
            <person name="Dillman A.R."/>
            <person name="Macchietto M."/>
            <person name="Porter C.F."/>
            <person name="Rogers A."/>
            <person name="Williams B."/>
            <person name="Antoshechkin I."/>
            <person name="Lee M.M."/>
            <person name="Goodwin Z."/>
            <person name="Lu X."/>
            <person name="Lewis E.E."/>
            <person name="Goodrich-Blair H."/>
            <person name="Stock S.P."/>
            <person name="Adams B.J."/>
            <person name="Sternberg P.W."/>
            <person name="Mortazavi A."/>
        </authorList>
    </citation>
    <scope>NUCLEOTIDE SEQUENCE [LARGE SCALE GENOMIC DNA]</scope>
    <source>
        <strain evidence="1 2">ALL</strain>
    </source>
</reference>
<sequence>MHLALDTAIRHRRALISGNTREMVAVLESLVDLTSNDELLRLESRERWATLTVCEKVLAKLYDKLYLQAAPADNLSKIEIEVLGAVSSSLLRTPEKMLFGLKKKKIGLIGEVRCSDSEAQNWKLASQTLAFSIYVNNSALLCCSKQHLDEVSESLEKWAQLYESTLALVDGLMEFDERIYITLISLNMLKGVTSLPALFAPTRIFFSYIGSHRFETTVILEAVRGRSCVVGTLLVYRMFKDLSIMSASALATLIQEIHRELLDAPPKYLTTTSRHVDPEAPTSISVSDDPHTHPYGVEKVKYTSVDVKLLEFATPRAAAEAFFTMLMKLQTELLDEEEEEASWWRMYKLMRVILTSQAEIINLL</sequence>
<organism evidence="1 2">
    <name type="scientific">Steinernema carpocapsae</name>
    <name type="common">Entomopathogenic nematode</name>
    <dbReference type="NCBI Taxonomy" id="34508"/>
    <lineage>
        <taxon>Eukaryota</taxon>
        <taxon>Metazoa</taxon>
        <taxon>Ecdysozoa</taxon>
        <taxon>Nematoda</taxon>
        <taxon>Chromadorea</taxon>
        <taxon>Rhabditida</taxon>
        <taxon>Tylenchina</taxon>
        <taxon>Panagrolaimomorpha</taxon>
        <taxon>Strongyloidoidea</taxon>
        <taxon>Steinernematidae</taxon>
        <taxon>Steinernema</taxon>
    </lineage>
</organism>
<name>A0A4U8V013_STECR</name>
<dbReference type="EMBL" id="AZBU02000001">
    <property type="protein sequence ID" value="TMS37568.1"/>
    <property type="molecule type" value="Genomic_DNA"/>
</dbReference>
<gene>
    <name evidence="1" type="ORF">L596_004471</name>
</gene>
<reference evidence="1 2" key="2">
    <citation type="journal article" date="2019" name="G3 (Bethesda)">
        <title>Hybrid Assembly of the Genome of the Entomopathogenic Nematode Steinernema carpocapsae Identifies the X-Chromosome.</title>
        <authorList>
            <person name="Serra L."/>
            <person name="Macchietto M."/>
            <person name="Macias-Munoz A."/>
            <person name="McGill C.J."/>
            <person name="Rodriguez I.M."/>
            <person name="Rodriguez B."/>
            <person name="Murad R."/>
            <person name="Mortazavi A."/>
        </authorList>
    </citation>
    <scope>NUCLEOTIDE SEQUENCE [LARGE SCALE GENOMIC DNA]</scope>
    <source>
        <strain evidence="1 2">ALL</strain>
    </source>
</reference>
<evidence type="ECO:0000313" key="2">
    <source>
        <dbReference type="Proteomes" id="UP000298663"/>
    </source>
</evidence>
<accession>A0A4U8V013</accession>
<protein>
    <submittedName>
        <fullName evidence="1">Uncharacterized protein</fullName>
    </submittedName>
</protein>
<dbReference type="Proteomes" id="UP000298663">
    <property type="component" value="Unassembled WGS sequence"/>
</dbReference>
<keyword evidence="2" id="KW-1185">Reference proteome</keyword>
<proteinExistence type="predicted"/>
<evidence type="ECO:0000313" key="1">
    <source>
        <dbReference type="EMBL" id="TMS37568.1"/>
    </source>
</evidence>